<proteinExistence type="predicted"/>
<name>A0AAW5BVU0_9FIRM</name>
<evidence type="ECO:0000313" key="5">
    <source>
        <dbReference type="Proteomes" id="UP001299608"/>
    </source>
</evidence>
<keyword evidence="1" id="KW-0812">Transmembrane</keyword>
<sequence length="493" mass="56478">MDTSRYRKIIYWLLPLLGIGFCLWYVKNATCDVVYSDYIRLVNSYLPDVYDPGRFFVPDVLTRIPINYLCRIINVELFGFSVTLERVLGVISLGLAGWVFGIYCKNKRIGIGWFALLMAVMFSLNKWEMLTNGSGWSHFFAFACFYYHELVLDRVWAGEEKTRDRLKLLVLPWLIILGTAGPYCAIYAVTILMSYAFCMIRGRMRENEWDMRYIAYMACTLAPLLLYILSNSFAVEEHAGATGRSLMEILSDHPDFPIRFLLKSFAGILVGGEELQELVRQGVITNRFLYIIGLFVVSGYLFALWLNLRFRFYEKTLLPMMLLVGGGLNHILIFMSRYIFESESYALSSRYALQFQVGILGMVITFALAWNQGRKGYMCGNPGVCRHAHGNPESAGGVRTARGVFRRCLIAVFCLAILSGNGYTTYHEIKKAPHREGNFEKMAAMALQVPDMDQEELRARDAELSGLFEYRKGVDKIQDALRILKEHGWNVFR</sequence>
<keyword evidence="1" id="KW-1133">Transmembrane helix</keyword>
<feature type="transmembrane region" description="Helical" evidence="1">
    <location>
        <begin position="320"/>
        <end position="339"/>
    </location>
</feature>
<feature type="transmembrane region" description="Helical" evidence="1">
    <location>
        <begin position="288"/>
        <end position="308"/>
    </location>
</feature>
<evidence type="ECO:0000256" key="1">
    <source>
        <dbReference type="SAM" id="Phobius"/>
    </source>
</evidence>
<evidence type="ECO:0000313" key="4">
    <source>
        <dbReference type="Proteomes" id="UP000669239"/>
    </source>
</evidence>
<reference evidence="3" key="2">
    <citation type="submission" date="2020-02" db="EMBL/GenBank/DDBJ databases">
        <authorList>
            <person name="Littmann E."/>
            <person name="Sorbara M."/>
        </authorList>
    </citation>
    <scope>NUCLEOTIDE SEQUENCE</scope>
    <source>
        <strain evidence="3">MSK.1.17</strain>
    </source>
</reference>
<comment type="caution">
    <text evidence="2">The sequence shown here is derived from an EMBL/GenBank/DDBJ whole genome shotgun (WGS) entry which is preliminary data.</text>
</comment>
<feature type="transmembrane region" description="Helical" evidence="1">
    <location>
        <begin position="87"/>
        <end position="104"/>
    </location>
</feature>
<reference evidence="2" key="3">
    <citation type="submission" date="2022-01" db="EMBL/GenBank/DDBJ databases">
        <title>Collection of gut derived symbiotic bacterial strains cultured from healthy donors.</title>
        <authorList>
            <person name="Lin H."/>
            <person name="Kohout C."/>
            <person name="Waligurski E."/>
            <person name="Pamer E.G."/>
        </authorList>
    </citation>
    <scope>NUCLEOTIDE SEQUENCE</scope>
    <source>
        <strain evidence="2">DFI.6.55</strain>
    </source>
</reference>
<feature type="transmembrane region" description="Helical" evidence="1">
    <location>
        <begin position="351"/>
        <end position="370"/>
    </location>
</feature>
<organism evidence="2 5">
    <name type="scientific">Enterocloster aldenensis</name>
    <dbReference type="NCBI Taxonomy" id="358742"/>
    <lineage>
        <taxon>Bacteria</taxon>
        <taxon>Bacillati</taxon>
        <taxon>Bacillota</taxon>
        <taxon>Clostridia</taxon>
        <taxon>Lachnospirales</taxon>
        <taxon>Lachnospiraceae</taxon>
        <taxon>Enterocloster</taxon>
    </lineage>
</organism>
<feature type="transmembrane region" description="Helical" evidence="1">
    <location>
        <begin position="9"/>
        <end position="26"/>
    </location>
</feature>
<feature type="transmembrane region" description="Helical" evidence="1">
    <location>
        <begin position="111"/>
        <end position="127"/>
    </location>
</feature>
<reference evidence="3 4" key="1">
    <citation type="journal article" date="2020" name="Cell Host Microbe">
        <title>Functional and Genomic Variation between Human-Derived Isolates of Lachnospiraceae Reveals Inter- and Intra-Species Diversity.</title>
        <authorList>
            <person name="Sorbara M.T."/>
            <person name="Littmann E.R."/>
            <person name="Fontana E."/>
            <person name="Moody T.U."/>
            <person name="Kohout C.E."/>
            <person name="Gjonbalaj M."/>
            <person name="Eaton V."/>
            <person name="Seok R."/>
            <person name="Leiner I.M."/>
            <person name="Pamer E.G."/>
        </authorList>
    </citation>
    <scope>NUCLEOTIDE SEQUENCE [LARGE SCALE GENOMIC DNA]</scope>
    <source>
        <strain evidence="3 4">MSK.1.17</strain>
    </source>
</reference>
<dbReference type="EMBL" id="JAKNGE010000001">
    <property type="protein sequence ID" value="MCG4743993.1"/>
    <property type="molecule type" value="Genomic_DNA"/>
</dbReference>
<evidence type="ECO:0008006" key="6">
    <source>
        <dbReference type="Google" id="ProtNLM"/>
    </source>
</evidence>
<dbReference type="Proteomes" id="UP001299608">
    <property type="component" value="Unassembled WGS sequence"/>
</dbReference>
<feature type="transmembrane region" description="Helical" evidence="1">
    <location>
        <begin position="408"/>
        <end position="426"/>
    </location>
</feature>
<keyword evidence="1" id="KW-0472">Membrane</keyword>
<gene>
    <name evidence="3" type="ORF">G5B36_06530</name>
    <name evidence="2" type="ORF">L0N08_01040</name>
</gene>
<dbReference type="EMBL" id="JAAITT010000007">
    <property type="protein sequence ID" value="NSJ48353.1"/>
    <property type="molecule type" value="Genomic_DNA"/>
</dbReference>
<feature type="transmembrane region" description="Helical" evidence="1">
    <location>
        <begin position="170"/>
        <end position="192"/>
    </location>
</feature>
<evidence type="ECO:0000313" key="2">
    <source>
        <dbReference type="EMBL" id="MCG4743993.1"/>
    </source>
</evidence>
<accession>A0AAW5BVU0</accession>
<dbReference type="AlphaFoldDB" id="A0AAW5BVU0"/>
<protein>
    <recommendedName>
        <fullName evidence="6">Glycosyltransferase RgtA/B/C/D-like domain-containing protein</fullName>
    </recommendedName>
</protein>
<keyword evidence="4" id="KW-1185">Reference proteome</keyword>
<evidence type="ECO:0000313" key="3">
    <source>
        <dbReference type="EMBL" id="NSJ48353.1"/>
    </source>
</evidence>
<dbReference type="Proteomes" id="UP000669239">
    <property type="component" value="Unassembled WGS sequence"/>
</dbReference>
<dbReference type="RefSeq" id="WP_165641783.1">
    <property type="nucleotide sequence ID" value="NZ_JAAITT010000007.1"/>
</dbReference>
<feature type="transmembrane region" description="Helical" evidence="1">
    <location>
        <begin position="213"/>
        <end position="230"/>
    </location>
</feature>